<dbReference type="AlphaFoldDB" id="G2Y769"/>
<dbReference type="PANTHER" id="PTHR47685:SF1">
    <property type="entry name" value="MAGNESIUM TRANSPORT PROTEIN CORA"/>
    <property type="match status" value="1"/>
</dbReference>
<dbReference type="EMBL" id="FQ790293">
    <property type="protein sequence ID" value="CCD48471.1"/>
    <property type="molecule type" value="Genomic_DNA"/>
</dbReference>
<dbReference type="InParanoid" id="G2Y769"/>
<proteinExistence type="predicted"/>
<organism evidence="3 4">
    <name type="scientific">Botryotinia fuckeliana (strain T4)</name>
    <name type="common">Noble rot fungus</name>
    <name type="synonym">Botrytis cinerea</name>
    <dbReference type="NCBI Taxonomy" id="999810"/>
    <lineage>
        <taxon>Eukaryota</taxon>
        <taxon>Fungi</taxon>
        <taxon>Dikarya</taxon>
        <taxon>Ascomycota</taxon>
        <taxon>Pezizomycotina</taxon>
        <taxon>Leotiomycetes</taxon>
        <taxon>Helotiales</taxon>
        <taxon>Sclerotiniaceae</taxon>
        <taxon>Botrytis</taxon>
    </lineage>
</organism>
<dbReference type="STRING" id="999810.G2Y769"/>
<accession>G2Y769</accession>
<dbReference type="PANTHER" id="PTHR47685">
    <property type="entry name" value="MAGNESIUM TRANSPORT PROTEIN CORA"/>
    <property type="match status" value="1"/>
</dbReference>
<evidence type="ECO:0000256" key="2">
    <source>
        <dbReference type="SAM" id="Phobius"/>
    </source>
</evidence>
<reference evidence="4" key="1">
    <citation type="journal article" date="2011" name="PLoS Genet.">
        <title>Genomic analysis of the necrotrophic fungal pathogens Sclerotinia sclerotiorum and Botrytis cinerea.</title>
        <authorList>
            <person name="Amselem J."/>
            <person name="Cuomo C.A."/>
            <person name="van Kan J.A."/>
            <person name="Viaud M."/>
            <person name="Benito E.P."/>
            <person name="Couloux A."/>
            <person name="Coutinho P.M."/>
            <person name="de Vries R.P."/>
            <person name="Dyer P.S."/>
            <person name="Fillinger S."/>
            <person name="Fournier E."/>
            <person name="Gout L."/>
            <person name="Hahn M."/>
            <person name="Kohn L."/>
            <person name="Lapalu N."/>
            <person name="Plummer K.M."/>
            <person name="Pradier J.M."/>
            <person name="Quevillon E."/>
            <person name="Sharon A."/>
            <person name="Simon A."/>
            <person name="ten Have A."/>
            <person name="Tudzynski B."/>
            <person name="Tudzynski P."/>
            <person name="Wincker P."/>
            <person name="Andrew M."/>
            <person name="Anthouard V."/>
            <person name="Beever R.E."/>
            <person name="Beffa R."/>
            <person name="Benoit I."/>
            <person name="Bouzid O."/>
            <person name="Brault B."/>
            <person name="Chen Z."/>
            <person name="Choquer M."/>
            <person name="Collemare J."/>
            <person name="Cotton P."/>
            <person name="Danchin E.G."/>
            <person name="Da Silva C."/>
            <person name="Gautier A."/>
            <person name="Giraud C."/>
            <person name="Giraud T."/>
            <person name="Gonzalez C."/>
            <person name="Grossetete S."/>
            <person name="Guldener U."/>
            <person name="Henrissat B."/>
            <person name="Howlett B.J."/>
            <person name="Kodira C."/>
            <person name="Kretschmer M."/>
            <person name="Lappartient A."/>
            <person name="Leroch M."/>
            <person name="Levis C."/>
            <person name="Mauceli E."/>
            <person name="Neuveglise C."/>
            <person name="Oeser B."/>
            <person name="Pearson M."/>
            <person name="Poulain J."/>
            <person name="Poussereau N."/>
            <person name="Quesneville H."/>
            <person name="Rascle C."/>
            <person name="Schumacher J."/>
            <person name="Segurens B."/>
            <person name="Sexton A."/>
            <person name="Silva E."/>
            <person name="Sirven C."/>
            <person name="Soanes D.M."/>
            <person name="Talbot N.J."/>
            <person name="Templeton M."/>
            <person name="Yandava C."/>
            <person name="Yarden O."/>
            <person name="Zeng Q."/>
            <person name="Rollins J.A."/>
            <person name="Lebrun M.H."/>
            <person name="Dickman M."/>
        </authorList>
    </citation>
    <scope>NUCLEOTIDE SEQUENCE [LARGE SCALE GENOMIC DNA]</scope>
    <source>
        <strain evidence="4">T4</strain>
    </source>
</reference>
<feature type="transmembrane region" description="Helical" evidence="2">
    <location>
        <begin position="297"/>
        <end position="315"/>
    </location>
</feature>
<dbReference type="HOGENOM" id="CLU_631621_0_0_1"/>
<sequence length="434" mass="49415">MTLSKSQTTAFTGEISSNLGTPFEIRKLLGNRMIRRYRLAGGESVHVPITLDQYYYHSLKDVQARNIDQVLFRHQKRMAPTALEECDYLLCMVNQLWVYVVDDETIITSCGTQWDEESNLQKAITDHFINDKETRPHISSSLEMSVLVVALCARKSIDREIILGQDKQNLLHIFASAISSAADKEVRLFEKFMEILDSESHTDRNLVYDIRNEINLLKEVKDIQDELNIIERVLTHQNQVLVDTFKFLERLRSNENSREANYLYDVITYYRNFCGIEIVLVEVEKLIYDANEVHKNLPIAFLTSLFALGISSFPHDESRNLSYSPGWAFSRLLGITVAVSIPLIGLAFFVSEATEIFSRLRKVAKSERPIQDRNGSSDSLGNDITRHAMTVVPEKSEATRSGPSKWPRRGLGAVRRVLAGKRGNEEVPVNVSEA</sequence>
<feature type="transmembrane region" description="Helical" evidence="2">
    <location>
        <begin position="327"/>
        <end position="351"/>
    </location>
</feature>
<keyword evidence="2" id="KW-0472">Membrane</keyword>
<protein>
    <submittedName>
        <fullName evidence="3">Uncharacterized protein</fullName>
    </submittedName>
</protein>
<evidence type="ECO:0000256" key="1">
    <source>
        <dbReference type="SAM" id="MobiDB-lite"/>
    </source>
</evidence>
<dbReference type="Proteomes" id="UP000008177">
    <property type="component" value="Unplaced contigs"/>
</dbReference>
<evidence type="ECO:0000313" key="3">
    <source>
        <dbReference type="EMBL" id="CCD48471.1"/>
    </source>
</evidence>
<name>G2Y769_BOTF4</name>
<gene>
    <name evidence="3" type="ORF">BofuT4_P108550.1</name>
</gene>
<dbReference type="InterPro" id="IPR050829">
    <property type="entry name" value="CorA_MIT"/>
</dbReference>
<feature type="region of interest" description="Disordered" evidence="1">
    <location>
        <begin position="390"/>
        <end position="410"/>
    </location>
</feature>
<keyword evidence="2" id="KW-1133">Transmembrane helix</keyword>
<keyword evidence="2" id="KW-0812">Transmembrane</keyword>
<evidence type="ECO:0000313" key="4">
    <source>
        <dbReference type="Proteomes" id="UP000008177"/>
    </source>
</evidence>
<dbReference type="OrthoDB" id="341259at2759"/>